<comment type="similarity">
    <text evidence="7">Belongs to the binding-protein-dependent transport system permease family.</text>
</comment>
<evidence type="ECO:0000256" key="4">
    <source>
        <dbReference type="ARBA" id="ARBA00022692"/>
    </source>
</evidence>
<feature type="transmembrane region" description="Helical" evidence="7">
    <location>
        <begin position="48"/>
        <end position="69"/>
    </location>
</feature>
<evidence type="ECO:0000256" key="6">
    <source>
        <dbReference type="ARBA" id="ARBA00023136"/>
    </source>
</evidence>
<gene>
    <name evidence="9" type="ORF">KR50_35450</name>
</gene>
<protein>
    <submittedName>
        <fullName evidence="9">Sugar ABC transporter permease</fullName>
    </submittedName>
</protein>
<accession>A0A0C2V265</accession>
<keyword evidence="5 7" id="KW-1133">Transmembrane helix</keyword>
<reference evidence="9 10" key="1">
    <citation type="submission" date="2015-01" db="EMBL/GenBank/DDBJ databases">
        <title>Jeotgalibacillus campisalis genome sequencing.</title>
        <authorList>
            <person name="Goh K.M."/>
            <person name="Chan K.-G."/>
            <person name="Yaakop A.S."/>
            <person name="Ee R."/>
            <person name="Gan H.M."/>
            <person name="Chan C.S."/>
        </authorList>
    </citation>
    <scope>NUCLEOTIDE SEQUENCE [LARGE SCALE GENOMIC DNA]</scope>
    <source>
        <strain evidence="9 10">SF-57</strain>
    </source>
</reference>
<evidence type="ECO:0000256" key="5">
    <source>
        <dbReference type="ARBA" id="ARBA00022989"/>
    </source>
</evidence>
<comment type="subcellular location">
    <subcellularLocation>
        <location evidence="1 7">Cell membrane</location>
        <topology evidence="1 7">Multi-pass membrane protein</topology>
    </subcellularLocation>
</comment>
<feature type="domain" description="ABC transmembrane type-1" evidence="8">
    <location>
        <begin position="1"/>
        <end position="169"/>
    </location>
</feature>
<dbReference type="PATRIC" id="fig|220754.4.peg.3557"/>
<dbReference type="InterPro" id="IPR035906">
    <property type="entry name" value="MetI-like_sf"/>
</dbReference>
<evidence type="ECO:0000256" key="3">
    <source>
        <dbReference type="ARBA" id="ARBA00022475"/>
    </source>
</evidence>
<keyword evidence="4 7" id="KW-0812">Transmembrane</keyword>
<keyword evidence="2 7" id="KW-0813">Transport</keyword>
<dbReference type="AlphaFoldDB" id="A0A0C2V265"/>
<dbReference type="GO" id="GO:0005886">
    <property type="term" value="C:plasma membrane"/>
    <property type="evidence" value="ECO:0007669"/>
    <property type="project" value="UniProtKB-SubCell"/>
</dbReference>
<dbReference type="Proteomes" id="UP000031972">
    <property type="component" value="Unassembled WGS sequence"/>
</dbReference>
<dbReference type="PANTHER" id="PTHR43744">
    <property type="entry name" value="ABC TRANSPORTER PERMEASE PROTEIN MG189-RELATED-RELATED"/>
    <property type="match status" value="1"/>
</dbReference>
<feature type="transmembrane region" description="Helical" evidence="7">
    <location>
        <begin position="151"/>
        <end position="170"/>
    </location>
</feature>
<dbReference type="Gene3D" id="1.10.3720.10">
    <property type="entry name" value="MetI-like"/>
    <property type="match status" value="1"/>
</dbReference>
<evidence type="ECO:0000256" key="7">
    <source>
        <dbReference type="RuleBase" id="RU363032"/>
    </source>
</evidence>
<dbReference type="PANTHER" id="PTHR43744:SF12">
    <property type="entry name" value="ABC TRANSPORTER PERMEASE PROTEIN MG189-RELATED"/>
    <property type="match status" value="1"/>
</dbReference>
<evidence type="ECO:0000259" key="8">
    <source>
        <dbReference type="PROSITE" id="PS50928"/>
    </source>
</evidence>
<organism evidence="9 10">
    <name type="scientific">Jeotgalibacillus campisalis</name>
    <dbReference type="NCBI Taxonomy" id="220754"/>
    <lineage>
        <taxon>Bacteria</taxon>
        <taxon>Bacillati</taxon>
        <taxon>Bacillota</taxon>
        <taxon>Bacilli</taxon>
        <taxon>Bacillales</taxon>
        <taxon>Caryophanaceae</taxon>
        <taxon>Jeotgalibacillus</taxon>
    </lineage>
</organism>
<evidence type="ECO:0000256" key="2">
    <source>
        <dbReference type="ARBA" id="ARBA00022448"/>
    </source>
</evidence>
<sequence>MAFALAKMKFKGRDFINNAVLFQMFFPAIILLIPTFLIVQNVGMYDSYLAMILPKALSLWAVFMYTNFFRAIPDTFIESARLDGANNLQILLKIVLPMSKSITTVIFLFLFMERWTELLWDMIVVRSDHMLTLNVLLSQMFGPYGGYPGPLYAASVILTVPIIILFLCFAKQFKEGMQFTLK</sequence>
<dbReference type="PROSITE" id="PS50928">
    <property type="entry name" value="ABC_TM1"/>
    <property type="match status" value="1"/>
</dbReference>
<dbReference type="EMBL" id="JXRR01000022">
    <property type="protein sequence ID" value="KIL43142.1"/>
    <property type="molecule type" value="Genomic_DNA"/>
</dbReference>
<keyword evidence="10" id="KW-1185">Reference proteome</keyword>
<feature type="transmembrane region" description="Helical" evidence="7">
    <location>
        <begin position="90"/>
        <end position="112"/>
    </location>
</feature>
<evidence type="ECO:0000313" key="9">
    <source>
        <dbReference type="EMBL" id="KIL43142.1"/>
    </source>
</evidence>
<evidence type="ECO:0000313" key="10">
    <source>
        <dbReference type="Proteomes" id="UP000031972"/>
    </source>
</evidence>
<proteinExistence type="inferred from homology"/>
<comment type="caution">
    <text evidence="9">The sequence shown here is derived from an EMBL/GenBank/DDBJ whole genome shotgun (WGS) entry which is preliminary data.</text>
</comment>
<keyword evidence="3" id="KW-1003">Cell membrane</keyword>
<name>A0A0C2V265_9BACL</name>
<dbReference type="Pfam" id="PF00528">
    <property type="entry name" value="BPD_transp_1"/>
    <property type="match status" value="1"/>
</dbReference>
<keyword evidence="6 7" id="KW-0472">Membrane</keyword>
<dbReference type="CDD" id="cd06261">
    <property type="entry name" value="TM_PBP2"/>
    <property type="match status" value="1"/>
</dbReference>
<dbReference type="GO" id="GO:0055085">
    <property type="term" value="P:transmembrane transport"/>
    <property type="evidence" value="ECO:0007669"/>
    <property type="project" value="InterPro"/>
</dbReference>
<dbReference type="InterPro" id="IPR000515">
    <property type="entry name" value="MetI-like"/>
</dbReference>
<evidence type="ECO:0000256" key="1">
    <source>
        <dbReference type="ARBA" id="ARBA00004651"/>
    </source>
</evidence>
<dbReference type="SUPFAM" id="SSF161098">
    <property type="entry name" value="MetI-like"/>
    <property type="match status" value="1"/>
</dbReference>
<feature type="transmembrane region" description="Helical" evidence="7">
    <location>
        <begin position="20"/>
        <end position="42"/>
    </location>
</feature>